<protein>
    <submittedName>
        <fullName evidence="1">Uncharacterized protein</fullName>
    </submittedName>
</protein>
<name>A0A0N0BGN0_9HYME</name>
<dbReference type="EMBL" id="KQ435779">
    <property type="protein sequence ID" value="KOX74798.1"/>
    <property type="molecule type" value="Genomic_DNA"/>
</dbReference>
<keyword evidence="2" id="KW-1185">Reference proteome</keyword>
<gene>
    <name evidence="1" type="ORF">WN51_13614</name>
</gene>
<dbReference type="AlphaFoldDB" id="A0A0N0BGN0"/>
<sequence length="92" mass="10124">MSLLFSWKHRPCILDHDRVNDPSRLSTTSCHDDIGVMFHAMSNSVDHIYNDESSFSLCAWVVDSLYIRGFNGIVGLTCSFSGTINLGGPSNG</sequence>
<proteinExistence type="predicted"/>
<evidence type="ECO:0000313" key="2">
    <source>
        <dbReference type="Proteomes" id="UP000053105"/>
    </source>
</evidence>
<evidence type="ECO:0000313" key="1">
    <source>
        <dbReference type="EMBL" id="KOX74798.1"/>
    </source>
</evidence>
<reference evidence="1 2" key="1">
    <citation type="submission" date="2015-07" db="EMBL/GenBank/DDBJ databases">
        <title>The genome of Melipona quadrifasciata.</title>
        <authorList>
            <person name="Pan H."/>
            <person name="Kapheim K."/>
        </authorList>
    </citation>
    <scope>NUCLEOTIDE SEQUENCE [LARGE SCALE GENOMIC DNA]</scope>
    <source>
        <strain evidence="1">0111107301</strain>
        <tissue evidence="1">Whole body</tissue>
    </source>
</reference>
<organism evidence="1 2">
    <name type="scientific">Melipona quadrifasciata</name>
    <dbReference type="NCBI Taxonomy" id="166423"/>
    <lineage>
        <taxon>Eukaryota</taxon>
        <taxon>Metazoa</taxon>
        <taxon>Ecdysozoa</taxon>
        <taxon>Arthropoda</taxon>
        <taxon>Hexapoda</taxon>
        <taxon>Insecta</taxon>
        <taxon>Pterygota</taxon>
        <taxon>Neoptera</taxon>
        <taxon>Endopterygota</taxon>
        <taxon>Hymenoptera</taxon>
        <taxon>Apocrita</taxon>
        <taxon>Aculeata</taxon>
        <taxon>Apoidea</taxon>
        <taxon>Anthophila</taxon>
        <taxon>Apidae</taxon>
        <taxon>Melipona</taxon>
    </lineage>
</organism>
<dbReference type="Proteomes" id="UP000053105">
    <property type="component" value="Unassembled WGS sequence"/>
</dbReference>
<accession>A0A0N0BGN0</accession>